<dbReference type="NCBIfam" id="TIGR02923">
    <property type="entry name" value="AhaC"/>
    <property type="match status" value="1"/>
</dbReference>
<dbReference type="SUPFAM" id="SSF103486">
    <property type="entry name" value="V-type ATP synthase subunit C"/>
    <property type="match status" value="1"/>
</dbReference>
<keyword evidence="2 6" id="KW-0813">Transport</keyword>
<comment type="subunit">
    <text evidence="6">Has multiple subunits with at least A(3), B(3), C, D, E, F, H, I and proteolipid K(x).</text>
</comment>
<dbReference type="EMBL" id="JBHSFA010000007">
    <property type="protein sequence ID" value="MFC4542727.1"/>
    <property type="molecule type" value="Genomic_DNA"/>
</dbReference>
<dbReference type="GO" id="GO:0005886">
    <property type="term" value="C:plasma membrane"/>
    <property type="evidence" value="ECO:0007669"/>
    <property type="project" value="UniProtKB-SubCell"/>
</dbReference>
<dbReference type="GO" id="GO:0042777">
    <property type="term" value="P:proton motive force-driven plasma membrane ATP synthesis"/>
    <property type="evidence" value="ECO:0007669"/>
    <property type="project" value="UniProtKB-UniRule"/>
</dbReference>
<dbReference type="AlphaFoldDB" id="A0ABD5PQB6"/>
<proteinExistence type="inferred from homology"/>
<reference evidence="7 8" key="1">
    <citation type="journal article" date="2019" name="Int. J. Syst. Evol. Microbiol.">
        <title>The Global Catalogue of Microorganisms (GCM) 10K type strain sequencing project: providing services to taxonomists for standard genome sequencing and annotation.</title>
        <authorList>
            <consortium name="The Broad Institute Genomics Platform"/>
            <consortium name="The Broad Institute Genome Sequencing Center for Infectious Disease"/>
            <person name="Wu L."/>
            <person name="Ma J."/>
        </authorList>
    </citation>
    <scope>NUCLEOTIDE SEQUENCE [LARGE SCALE GENOMIC DNA]</scope>
    <source>
        <strain evidence="7 8">WLHS5</strain>
    </source>
</reference>
<evidence type="ECO:0000256" key="4">
    <source>
        <dbReference type="ARBA" id="ARBA00023065"/>
    </source>
</evidence>
<evidence type="ECO:0000256" key="3">
    <source>
        <dbReference type="ARBA" id="ARBA00022781"/>
    </source>
</evidence>
<evidence type="ECO:0000256" key="2">
    <source>
        <dbReference type="ARBA" id="ARBA00022448"/>
    </source>
</evidence>
<dbReference type="InterPro" id="IPR014272">
    <property type="entry name" value="ATPase_V0-cplx_csu"/>
</dbReference>
<dbReference type="HAMAP" id="MF_00314">
    <property type="entry name" value="ATP_synth_C_arch"/>
    <property type="match status" value="1"/>
</dbReference>
<keyword evidence="5 6" id="KW-0066">ATP synthesis</keyword>
<evidence type="ECO:0000256" key="1">
    <source>
        <dbReference type="ARBA" id="ARBA00006709"/>
    </source>
</evidence>
<evidence type="ECO:0000313" key="8">
    <source>
        <dbReference type="Proteomes" id="UP001595898"/>
    </source>
</evidence>
<comment type="function">
    <text evidence="6">Component of the A-type ATP synthase that produces ATP from ADP in the presence of a proton gradient across the membrane.</text>
</comment>
<evidence type="ECO:0000256" key="5">
    <source>
        <dbReference type="ARBA" id="ARBA00023310"/>
    </source>
</evidence>
<sequence length="365" mass="41595">MTTRGSNPESGTLGASNPEYVIGRVRSRRASLFADEDYRKLVRMGPSEIARFMEESEYEREINELGARFSGVDLIEYALNRNLAKHFQDLLDWSEGRLYDLISRYLRKFDVWNIKTIIRGIYTDTDPEEIRTDLIRAGELDDRTVDRLLEVDEIEDAIEVLDRTVYYEPLTEAFEEFEETGALVPLENALDREFYEHLLEDVSRGPGAEPQEGPKAKYVEFLQAEIDFRNARNALRLSRSGADLDPASYYIEGGVLFDQSELSRLVGDYDALVDHIAENKRYGDRLSGALDRLRGADSLIQFEHALDAALLEYSDTLSSIYPVSVSAVLAYILAKEREVENIRAIARGREVGLSENEIEDELVIL</sequence>
<keyword evidence="8" id="KW-1185">Reference proteome</keyword>
<dbReference type="Pfam" id="PF01992">
    <property type="entry name" value="vATP-synt_AC39"/>
    <property type="match status" value="1"/>
</dbReference>
<keyword evidence="6" id="KW-1003">Cell membrane</keyword>
<keyword evidence="6" id="KW-0472">Membrane</keyword>
<dbReference type="Proteomes" id="UP001595898">
    <property type="component" value="Unassembled WGS sequence"/>
</dbReference>
<name>A0ABD5PQB6_9EURY</name>
<dbReference type="InterPro" id="IPR044911">
    <property type="entry name" value="V-type_ATPase_csu/dsu_dom_3"/>
</dbReference>
<dbReference type="InterPro" id="IPR035067">
    <property type="entry name" value="V-type_ATPase_csu/dsu"/>
</dbReference>
<accession>A0ABD5PQB6</accession>
<dbReference type="GO" id="GO:0005524">
    <property type="term" value="F:ATP binding"/>
    <property type="evidence" value="ECO:0007669"/>
    <property type="project" value="UniProtKB-UniRule"/>
</dbReference>
<comment type="similarity">
    <text evidence="1 6">Belongs to the V-ATPase V0D/AC39 subunit family.</text>
</comment>
<dbReference type="PANTHER" id="PTHR38682">
    <property type="entry name" value="V-TYPE ATP SYNTHASE SUBUNIT C"/>
    <property type="match status" value="1"/>
</dbReference>
<keyword evidence="4 6" id="KW-0406">Ion transport</keyword>
<dbReference type="InterPro" id="IPR002843">
    <property type="entry name" value="ATPase_V0-cplx_csu/dsu"/>
</dbReference>
<dbReference type="GO" id="GO:0046933">
    <property type="term" value="F:proton-transporting ATP synthase activity, rotational mechanism"/>
    <property type="evidence" value="ECO:0007669"/>
    <property type="project" value="UniProtKB-UniRule"/>
</dbReference>
<dbReference type="Gene3D" id="1.20.1690.10">
    <property type="entry name" value="V-type ATP synthase subunit C domain"/>
    <property type="match status" value="2"/>
</dbReference>
<comment type="subcellular location">
    <subcellularLocation>
        <location evidence="6">Cell membrane</location>
        <topology evidence="6">Peripheral membrane protein</topology>
    </subcellularLocation>
</comment>
<keyword evidence="3 6" id="KW-0375">Hydrogen ion transport</keyword>
<evidence type="ECO:0000313" key="7">
    <source>
        <dbReference type="EMBL" id="MFC4542727.1"/>
    </source>
</evidence>
<dbReference type="RefSeq" id="WP_250140582.1">
    <property type="nucleotide sequence ID" value="NZ_JALIQP010000002.1"/>
</dbReference>
<evidence type="ECO:0000256" key="6">
    <source>
        <dbReference type="HAMAP-Rule" id="MF_00314"/>
    </source>
</evidence>
<dbReference type="Gene3D" id="1.10.132.50">
    <property type="entry name" value="ATP synthase (C/AC39) subunit, domain 3"/>
    <property type="match status" value="1"/>
</dbReference>
<comment type="caution">
    <text evidence="7">The sequence shown here is derived from an EMBL/GenBank/DDBJ whole genome shotgun (WGS) entry which is preliminary data.</text>
</comment>
<dbReference type="InterPro" id="IPR036079">
    <property type="entry name" value="ATPase_csu/dsu_sf"/>
</dbReference>
<gene>
    <name evidence="6" type="primary">atpC</name>
    <name evidence="7" type="ORF">ACFO5R_12425</name>
</gene>
<dbReference type="PANTHER" id="PTHR38682:SF1">
    <property type="entry name" value="V-TYPE ATP SYNTHASE SUBUNIT C"/>
    <property type="match status" value="1"/>
</dbReference>
<protein>
    <recommendedName>
        <fullName evidence="6">A-type ATP synthase subunit C</fullName>
    </recommendedName>
</protein>
<dbReference type="InterPro" id="IPR050873">
    <property type="entry name" value="V-ATPase_V0D/AC39_subunit"/>
</dbReference>
<dbReference type="NCBIfam" id="NF002265">
    <property type="entry name" value="PRK01198.1-1"/>
    <property type="match status" value="1"/>
</dbReference>
<organism evidence="7 8">
    <name type="scientific">Halosolutus amylolyticus</name>
    <dbReference type="NCBI Taxonomy" id="2932267"/>
    <lineage>
        <taxon>Archaea</taxon>
        <taxon>Methanobacteriati</taxon>
        <taxon>Methanobacteriota</taxon>
        <taxon>Stenosarchaea group</taxon>
        <taxon>Halobacteria</taxon>
        <taxon>Halobacteriales</taxon>
        <taxon>Natrialbaceae</taxon>
        <taxon>Halosolutus</taxon>
    </lineage>
</organism>